<feature type="transmembrane region" description="Helical" evidence="1">
    <location>
        <begin position="23"/>
        <end position="47"/>
    </location>
</feature>
<feature type="transmembrane region" description="Helical" evidence="1">
    <location>
        <begin position="59"/>
        <end position="76"/>
    </location>
</feature>
<feature type="transmembrane region" description="Helical" evidence="1">
    <location>
        <begin position="82"/>
        <end position="102"/>
    </location>
</feature>
<keyword evidence="1" id="KW-0472">Membrane</keyword>
<reference evidence="2 3" key="1">
    <citation type="submission" date="2019-07" db="EMBL/GenBank/DDBJ databases">
        <title>Insights of Desulfuromonas acetexigens electromicrobiology.</title>
        <authorList>
            <person name="Katuri K."/>
            <person name="Sapireddy V."/>
            <person name="Shaw D.R."/>
            <person name="Saikaly P."/>
        </authorList>
    </citation>
    <scope>NUCLEOTIDE SEQUENCE [LARGE SCALE GENOMIC DNA]</scope>
    <source>
        <strain evidence="2 3">2873</strain>
    </source>
</reference>
<protein>
    <submittedName>
        <fullName evidence="2">ATP synthase subunit I</fullName>
    </submittedName>
</protein>
<proteinExistence type="predicted"/>
<dbReference type="AlphaFoldDB" id="A0A550J9F8"/>
<keyword evidence="1" id="KW-1133">Transmembrane helix</keyword>
<evidence type="ECO:0000313" key="3">
    <source>
        <dbReference type="Proteomes" id="UP000317155"/>
    </source>
</evidence>
<name>A0A550J9F8_9BACT</name>
<evidence type="ECO:0000256" key="1">
    <source>
        <dbReference type="SAM" id="Phobius"/>
    </source>
</evidence>
<dbReference type="OrthoDB" id="467414at2"/>
<evidence type="ECO:0000313" key="2">
    <source>
        <dbReference type="EMBL" id="TRO79763.1"/>
    </source>
</evidence>
<keyword evidence="1" id="KW-0812">Transmembrane</keyword>
<dbReference type="NCBIfam" id="TIGR03165">
    <property type="entry name" value="F1F0_chp_2"/>
    <property type="match status" value="1"/>
</dbReference>
<dbReference type="EMBL" id="VJVV01000009">
    <property type="protein sequence ID" value="TRO79763.1"/>
    <property type="molecule type" value="Genomic_DNA"/>
</dbReference>
<dbReference type="Pfam" id="PF12966">
    <property type="entry name" value="AtpR"/>
    <property type="match status" value="1"/>
</dbReference>
<organism evidence="2 3">
    <name type="scientific">Trichloromonas acetexigens</name>
    <dbReference type="NCBI Taxonomy" id="38815"/>
    <lineage>
        <taxon>Bacteria</taxon>
        <taxon>Pseudomonadati</taxon>
        <taxon>Thermodesulfobacteriota</taxon>
        <taxon>Desulfuromonadia</taxon>
        <taxon>Desulfuromonadales</taxon>
        <taxon>Trichloromonadaceae</taxon>
        <taxon>Trichloromonas</taxon>
    </lineage>
</organism>
<accession>A0A550J9F8</accession>
<gene>
    <name evidence="2" type="ORF">FL622_12705</name>
</gene>
<dbReference type="Proteomes" id="UP000317155">
    <property type="component" value="Unassembled WGS sequence"/>
</dbReference>
<sequence length="114" mass="12311">MSAGRSNGSDAIQRRRTMPFDPILMTCAFAVGAAVGGLYFGGLWLTVRRLATARQPKKLLVISYGLRLSLLLAAFYPLARHGLTAVAAAMAGLLLSRHLWLASKGRNRSTPREA</sequence>
<comment type="caution">
    <text evidence="2">The sequence shown here is derived from an EMBL/GenBank/DDBJ whole genome shotgun (WGS) entry which is preliminary data.</text>
</comment>
<dbReference type="InterPro" id="IPR017581">
    <property type="entry name" value="AtpR-like"/>
</dbReference>
<keyword evidence="3" id="KW-1185">Reference proteome</keyword>